<evidence type="ECO:0000313" key="2">
    <source>
        <dbReference type="Proteomes" id="UP000268623"/>
    </source>
</evidence>
<keyword evidence="2" id="KW-1185">Reference proteome</keyword>
<evidence type="ECO:0000313" key="1">
    <source>
        <dbReference type="EMBL" id="RNJ51379.1"/>
    </source>
</evidence>
<dbReference type="Proteomes" id="UP000268623">
    <property type="component" value="Unassembled WGS sequence"/>
</dbReference>
<accession>A0A3M9XSV9</accession>
<name>A0A3M9XSV9_9HYPH</name>
<organism evidence="1 2">
    <name type="scientific">Methylocystis hirsuta</name>
    <dbReference type="NCBI Taxonomy" id="369798"/>
    <lineage>
        <taxon>Bacteria</taxon>
        <taxon>Pseudomonadati</taxon>
        <taxon>Pseudomonadota</taxon>
        <taxon>Alphaproteobacteria</taxon>
        <taxon>Hyphomicrobiales</taxon>
        <taxon>Methylocystaceae</taxon>
        <taxon>Methylocystis</taxon>
    </lineage>
</organism>
<proteinExistence type="predicted"/>
<dbReference type="AlphaFoldDB" id="A0A3M9XSV9"/>
<dbReference type="EMBL" id="QWDD01000001">
    <property type="protein sequence ID" value="RNJ51379.1"/>
    <property type="molecule type" value="Genomic_DNA"/>
</dbReference>
<reference evidence="1 2" key="1">
    <citation type="submission" date="2018-08" db="EMBL/GenBank/DDBJ databases">
        <title>Genome sequence of Methylocystis hirsuta CSC1, a methanotroph able to accumulate PHAs.</title>
        <authorList>
            <person name="Bordel S."/>
            <person name="Rodriguez E."/>
            <person name="Gancedo J."/>
            <person name="Munoz R."/>
        </authorList>
    </citation>
    <scope>NUCLEOTIDE SEQUENCE [LARGE SCALE GENOMIC DNA]</scope>
    <source>
        <strain evidence="1 2">CSC1</strain>
    </source>
</reference>
<protein>
    <submittedName>
        <fullName evidence="1">Uncharacterized protein</fullName>
    </submittedName>
</protein>
<sequence length="100" mass="11170">MPSMQVRNVLARINDDQIEALLGERHLFTDHLIYVLIGALISKQPDGEQGPLSADSDNLFYTPSSFVNAYLDDTGWQIVKLRRELGGLPRFPGARIFTPA</sequence>
<gene>
    <name evidence="1" type="ORF">D1O30_19045</name>
</gene>
<comment type="caution">
    <text evidence="1">The sequence shown here is derived from an EMBL/GenBank/DDBJ whole genome shotgun (WGS) entry which is preliminary data.</text>
</comment>